<evidence type="ECO:0000313" key="5">
    <source>
        <dbReference type="EMBL" id="GLC31931.1"/>
    </source>
</evidence>
<evidence type="ECO:0000256" key="2">
    <source>
        <dbReference type="ARBA" id="ARBA00023015"/>
    </source>
</evidence>
<keyword evidence="3" id="KW-0238">DNA-binding</keyword>
<keyword evidence="4" id="KW-0804">Transcription</keyword>
<dbReference type="InterPro" id="IPR036390">
    <property type="entry name" value="WH_DNA-bd_sf"/>
</dbReference>
<dbReference type="Proteomes" id="UP001208567">
    <property type="component" value="Unassembled WGS sequence"/>
</dbReference>
<accession>A0ABQ5N9P8</accession>
<comment type="caution">
    <text evidence="5">The sequence shown here is derived from an EMBL/GenBank/DDBJ whole genome shotgun (WGS) entry which is preliminary data.</text>
</comment>
<dbReference type="RefSeq" id="WP_264851246.1">
    <property type="nucleotide sequence ID" value="NZ_BRXR01000001.1"/>
</dbReference>
<proteinExistence type="inferred from homology"/>
<name>A0ABQ5N9P8_9CLOT</name>
<gene>
    <name evidence="5" type="ORF">bsdE14_33410</name>
</gene>
<dbReference type="InterPro" id="IPR036388">
    <property type="entry name" value="WH-like_DNA-bd_sf"/>
</dbReference>
<comment type="similarity">
    <text evidence="1">Belongs to the BlaI transcriptional regulatory family.</text>
</comment>
<evidence type="ECO:0000256" key="3">
    <source>
        <dbReference type="ARBA" id="ARBA00023125"/>
    </source>
</evidence>
<dbReference type="Gene3D" id="1.10.4040.10">
    <property type="entry name" value="Penicillinase repressor domain"/>
    <property type="match status" value="1"/>
</dbReference>
<sequence>MKEYINITDAELQIMKVLWEKSPLTSSEIIEAVSKSTPWKPKTIHTLISRLVKKGGISASRFSSHYQYAPLISKEELTNHETKSFLEKLYDGSIHLLVSNFLKEESFSDEEIEELKRLLEEKNK</sequence>
<keyword evidence="2" id="KW-0805">Transcription regulation</keyword>
<evidence type="ECO:0000256" key="4">
    <source>
        <dbReference type="ARBA" id="ARBA00023163"/>
    </source>
</evidence>
<evidence type="ECO:0000313" key="6">
    <source>
        <dbReference type="Proteomes" id="UP001208567"/>
    </source>
</evidence>
<evidence type="ECO:0000256" key="1">
    <source>
        <dbReference type="ARBA" id="ARBA00011046"/>
    </source>
</evidence>
<dbReference type="PIRSF" id="PIRSF019455">
    <property type="entry name" value="CopR_AtkY"/>
    <property type="match status" value="1"/>
</dbReference>
<dbReference type="SUPFAM" id="SSF46785">
    <property type="entry name" value="Winged helix' DNA-binding domain"/>
    <property type="match status" value="1"/>
</dbReference>
<organism evidence="5 6">
    <name type="scientific">Clostridium omnivorum</name>
    <dbReference type="NCBI Taxonomy" id="1604902"/>
    <lineage>
        <taxon>Bacteria</taxon>
        <taxon>Bacillati</taxon>
        <taxon>Bacillota</taxon>
        <taxon>Clostridia</taxon>
        <taxon>Eubacteriales</taxon>
        <taxon>Clostridiaceae</taxon>
        <taxon>Clostridium</taxon>
    </lineage>
</organism>
<protein>
    <submittedName>
        <fullName evidence="5">Transcriptional regulator</fullName>
    </submittedName>
</protein>
<reference evidence="5 6" key="1">
    <citation type="journal article" date="2024" name="Int. J. Syst. Evol. Microbiol.">
        <title>Clostridium omnivorum sp. nov., isolated from anoxic soil under the treatment of reductive soil disinfestation.</title>
        <authorList>
            <person name="Ueki A."/>
            <person name="Tonouchi A."/>
            <person name="Kaku N."/>
            <person name="Honma S."/>
            <person name="Ueki K."/>
        </authorList>
    </citation>
    <scope>NUCLEOTIDE SEQUENCE [LARGE SCALE GENOMIC DNA]</scope>
    <source>
        <strain evidence="5 6">E14</strain>
    </source>
</reference>
<keyword evidence="6" id="KW-1185">Reference proteome</keyword>
<dbReference type="Pfam" id="PF03965">
    <property type="entry name" value="Penicillinase_R"/>
    <property type="match status" value="1"/>
</dbReference>
<dbReference type="Gene3D" id="1.10.10.10">
    <property type="entry name" value="Winged helix-like DNA-binding domain superfamily/Winged helix DNA-binding domain"/>
    <property type="match status" value="1"/>
</dbReference>
<dbReference type="EMBL" id="BRXR01000001">
    <property type="protein sequence ID" value="GLC31931.1"/>
    <property type="molecule type" value="Genomic_DNA"/>
</dbReference>
<dbReference type="InterPro" id="IPR005650">
    <property type="entry name" value="BlaI_family"/>
</dbReference>